<organism evidence="2 3">
    <name type="scientific">Galerina marginata (strain CBS 339.88)</name>
    <dbReference type="NCBI Taxonomy" id="685588"/>
    <lineage>
        <taxon>Eukaryota</taxon>
        <taxon>Fungi</taxon>
        <taxon>Dikarya</taxon>
        <taxon>Basidiomycota</taxon>
        <taxon>Agaricomycotina</taxon>
        <taxon>Agaricomycetes</taxon>
        <taxon>Agaricomycetidae</taxon>
        <taxon>Agaricales</taxon>
        <taxon>Agaricineae</taxon>
        <taxon>Strophariaceae</taxon>
        <taxon>Galerina</taxon>
    </lineage>
</organism>
<keyword evidence="3" id="KW-1185">Reference proteome</keyword>
<evidence type="ECO:0000313" key="2">
    <source>
        <dbReference type="EMBL" id="KDR68072.1"/>
    </source>
</evidence>
<sequence>MPSGYQPLNQVTDKDEISFISHQALSTEIAMKKGVFYFFLALTVFNLALAVSIAYHSHALAQSLGRYEYQEISSLPQIDPFSGDYVIGSPVSRIHDKSNVSGLCQS</sequence>
<proteinExistence type="predicted"/>
<reference evidence="3" key="1">
    <citation type="journal article" date="2014" name="Proc. Natl. Acad. Sci. U.S.A.">
        <title>Extensive sampling of basidiomycete genomes demonstrates inadequacy of the white-rot/brown-rot paradigm for wood decay fungi.</title>
        <authorList>
            <person name="Riley R."/>
            <person name="Salamov A.A."/>
            <person name="Brown D.W."/>
            <person name="Nagy L.G."/>
            <person name="Floudas D."/>
            <person name="Held B.W."/>
            <person name="Levasseur A."/>
            <person name="Lombard V."/>
            <person name="Morin E."/>
            <person name="Otillar R."/>
            <person name="Lindquist E.A."/>
            <person name="Sun H."/>
            <person name="LaButti K.M."/>
            <person name="Schmutz J."/>
            <person name="Jabbour D."/>
            <person name="Luo H."/>
            <person name="Baker S.E."/>
            <person name="Pisabarro A.G."/>
            <person name="Walton J.D."/>
            <person name="Blanchette R.A."/>
            <person name="Henrissat B."/>
            <person name="Martin F."/>
            <person name="Cullen D."/>
            <person name="Hibbett D.S."/>
            <person name="Grigoriev I.V."/>
        </authorList>
    </citation>
    <scope>NUCLEOTIDE SEQUENCE [LARGE SCALE GENOMIC DNA]</scope>
    <source>
        <strain evidence="3">CBS 339.88</strain>
    </source>
</reference>
<gene>
    <name evidence="2" type="ORF">GALMADRAFT_1354869</name>
</gene>
<name>A0A067SDJ8_GALM3</name>
<dbReference type="EMBL" id="KL142410">
    <property type="protein sequence ID" value="KDR68072.1"/>
    <property type="molecule type" value="Genomic_DNA"/>
</dbReference>
<protein>
    <submittedName>
        <fullName evidence="2">Uncharacterized protein</fullName>
    </submittedName>
</protein>
<accession>A0A067SDJ8</accession>
<keyword evidence="1" id="KW-0812">Transmembrane</keyword>
<dbReference type="Proteomes" id="UP000027222">
    <property type="component" value="Unassembled WGS sequence"/>
</dbReference>
<evidence type="ECO:0000256" key="1">
    <source>
        <dbReference type="SAM" id="Phobius"/>
    </source>
</evidence>
<feature type="transmembrane region" description="Helical" evidence="1">
    <location>
        <begin position="35"/>
        <end position="56"/>
    </location>
</feature>
<evidence type="ECO:0000313" key="3">
    <source>
        <dbReference type="Proteomes" id="UP000027222"/>
    </source>
</evidence>
<dbReference type="AlphaFoldDB" id="A0A067SDJ8"/>
<keyword evidence="1" id="KW-0472">Membrane</keyword>
<dbReference type="HOGENOM" id="CLU_2236791_0_0_1"/>
<keyword evidence="1" id="KW-1133">Transmembrane helix</keyword>